<comment type="caution">
    <text evidence="4">The sequence shown here is derived from an EMBL/GenBank/DDBJ whole genome shotgun (WGS) entry which is preliminary data.</text>
</comment>
<evidence type="ECO:0000259" key="3">
    <source>
        <dbReference type="Pfam" id="PF07687"/>
    </source>
</evidence>
<protein>
    <recommendedName>
        <fullName evidence="3">Peptidase M20 dimerisation domain-containing protein</fullName>
    </recommendedName>
</protein>
<dbReference type="InterPro" id="IPR052030">
    <property type="entry name" value="Peptidase_M20/M20A_hydrolases"/>
</dbReference>
<dbReference type="PANTHER" id="PTHR30575">
    <property type="entry name" value="PEPTIDASE M20"/>
    <property type="match status" value="1"/>
</dbReference>
<evidence type="ECO:0000256" key="2">
    <source>
        <dbReference type="SAM" id="MobiDB-lite"/>
    </source>
</evidence>
<feature type="region of interest" description="Disordered" evidence="2">
    <location>
        <begin position="85"/>
        <end position="197"/>
    </location>
</feature>
<feature type="compositionally biased region" description="Polar residues" evidence="2">
    <location>
        <begin position="97"/>
        <end position="118"/>
    </location>
</feature>
<accession>A0AAE0PRS6</accession>
<dbReference type="Pfam" id="PF07687">
    <property type="entry name" value="M20_dimer"/>
    <property type="match status" value="1"/>
</dbReference>
<evidence type="ECO:0000313" key="5">
    <source>
        <dbReference type="Proteomes" id="UP001274896"/>
    </source>
</evidence>
<dbReference type="GO" id="GO:0016071">
    <property type="term" value="P:mRNA metabolic process"/>
    <property type="evidence" value="ECO:0007669"/>
    <property type="project" value="UniProtKB-ARBA"/>
</dbReference>
<dbReference type="GO" id="GO:0016805">
    <property type="term" value="F:dipeptidase activity"/>
    <property type="evidence" value="ECO:0007669"/>
    <property type="project" value="TreeGrafter"/>
</dbReference>
<dbReference type="InterPro" id="IPR002933">
    <property type="entry name" value="Peptidase_M20"/>
</dbReference>
<dbReference type="Proteomes" id="UP001274896">
    <property type="component" value="Unassembled WGS sequence"/>
</dbReference>
<evidence type="ECO:0000313" key="4">
    <source>
        <dbReference type="EMBL" id="KAK3506832.1"/>
    </source>
</evidence>
<reference evidence="4" key="1">
    <citation type="submission" date="2023-06" db="EMBL/GenBank/DDBJ databases">
        <title>Male Hemibagrus guttatus genome.</title>
        <authorList>
            <person name="Bian C."/>
        </authorList>
    </citation>
    <scope>NUCLEOTIDE SEQUENCE</scope>
    <source>
        <strain evidence="4">Male_cb2023</strain>
        <tissue evidence="4">Muscle</tissue>
    </source>
</reference>
<dbReference type="NCBIfam" id="TIGR01891">
    <property type="entry name" value="amidohydrolases"/>
    <property type="match status" value="1"/>
</dbReference>
<feature type="domain" description="Peptidase M20 dimerisation" evidence="3">
    <location>
        <begin position="432"/>
        <end position="522"/>
    </location>
</feature>
<dbReference type="Gene3D" id="3.30.70.360">
    <property type="match status" value="1"/>
</dbReference>
<dbReference type="SUPFAM" id="SSF53187">
    <property type="entry name" value="Zn-dependent exopeptidases"/>
    <property type="match status" value="1"/>
</dbReference>
<keyword evidence="5" id="KW-1185">Reference proteome</keyword>
<dbReference type="Pfam" id="PF01546">
    <property type="entry name" value="Peptidase_M20"/>
    <property type="match status" value="1"/>
</dbReference>
<dbReference type="FunFam" id="3.30.70.360:FF:000004">
    <property type="entry name" value="Peptidase M20 domain-containing protein 2"/>
    <property type="match status" value="1"/>
</dbReference>
<dbReference type="InterPro" id="IPR028322">
    <property type="entry name" value="PNRC-like_rgn"/>
</dbReference>
<gene>
    <name evidence="4" type="ORF">QTP70_029092</name>
</gene>
<proteinExistence type="inferred from homology"/>
<sequence>MYPPSSSFEIMLGETLGIEPSLDNVKNNEQSLLISYGNLNKPTRRALLKNGGHRVRIQRWNVHNQAQQHYRQAVVLRNNTVRLTDINNNSSDDKPAPQSNNTELPTNRPTPNGSTHLKPTSKKELLKSKAGRGERGYQPSRLSPHSADKHEPCVPNLNTRSHKSRHTKCENKDRRRPLSSEDAPRITNGELSSEDNLKDAEKTYAGAKFSEPPSPSVLPKPPSHWVVTSPIWTSAVTWLFSDAEGMAEKLQAMKQQVCTSIDEVKNKLHLLGDAIWRHPELAYEERQAHETLVRFFTQEKGWTVEAHYKLETAFRATWGPVGGGDGEAVVNVGFLCEYDALPAIGHACGHNLIAESGAAAALGLKAALESVEAWPVPIKVTVLGTPAEEAEGGKVDLLREGVFEGLDVVFMAHPSQEDATYIPDVAEHDLVVKYHGRASHASAYPWEGVNALDAAVMAYSNMSVLRQQLRPEWRVHGIIRHGGVKPNIIPDYSELEYYLRTPSHRDLPIIQAKAEACFQAAALATGCRVELIFAMNKFYEILRNRTLESLYEENGKSLGMKFITVENSSGSTDFGNVTHAVPGIHPYFYIGSEALNHTAEYTAASGADEAQFYTLRTAKALAMTALDVIFSPGVLDKVKQEFKEAKLREERGLRLQEVKHGQAETNKTNETV</sequence>
<feature type="compositionally biased region" description="Basic and acidic residues" evidence="2">
    <location>
        <begin position="121"/>
        <end position="135"/>
    </location>
</feature>
<dbReference type="EMBL" id="JAUCMX010000030">
    <property type="protein sequence ID" value="KAK3506832.1"/>
    <property type="molecule type" value="Genomic_DNA"/>
</dbReference>
<dbReference type="Pfam" id="PF15365">
    <property type="entry name" value="PNRC"/>
    <property type="match status" value="1"/>
</dbReference>
<dbReference type="InterPro" id="IPR011650">
    <property type="entry name" value="Peptidase_M20_dimer"/>
</dbReference>
<dbReference type="AlphaFoldDB" id="A0AAE0PRS6"/>
<dbReference type="SUPFAM" id="SSF55031">
    <property type="entry name" value="Bacterial exopeptidase dimerisation domain"/>
    <property type="match status" value="1"/>
</dbReference>
<dbReference type="CDD" id="cd05672">
    <property type="entry name" value="M20_ACY1L2-like"/>
    <property type="match status" value="1"/>
</dbReference>
<feature type="compositionally biased region" description="Basic and acidic residues" evidence="2">
    <location>
        <begin position="167"/>
        <end position="184"/>
    </location>
</feature>
<evidence type="ECO:0000256" key="1">
    <source>
        <dbReference type="ARBA" id="ARBA00006247"/>
    </source>
</evidence>
<dbReference type="InterPro" id="IPR036264">
    <property type="entry name" value="Bact_exopeptidase_dim_dom"/>
</dbReference>
<dbReference type="InterPro" id="IPR017439">
    <property type="entry name" value="Amidohydrolase"/>
</dbReference>
<organism evidence="4 5">
    <name type="scientific">Hemibagrus guttatus</name>
    <dbReference type="NCBI Taxonomy" id="175788"/>
    <lineage>
        <taxon>Eukaryota</taxon>
        <taxon>Metazoa</taxon>
        <taxon>Chordata</taxon>
        <taxon>Craniata</taxon>
        <taxon>Vertebrata</taxon>
        <taxon>Euteleostomi</taxon>
        <taxon>Actinopterygii</taxon>
        <taxon>Neopterygii</taxon>
        <taxon>Teleostei</taxon>
        <taxon>Ostariophysi</taxon>
        <taxon>Siluriformes</taxon>
        <taxon>Bagridae</taxon>
        <taxon>Hemibagrus</taxon>
    </lineage>
</organism>
<dbReference type="PANTHER" id="PTHR30575:SF0">
    <property type="entry name" value="XAA-ARG DIPEPTIDASE"/>
    <property type="match status" value="1"/>
</dbReference>
<name>A0AAE0PRS6_9TELE</name>
<dbReference type="Gene3D" id="3.40.630.10">
    <property type="entry name" value="Zn peptidases"/>
    <property type="match status" value="1"/>
</dbReference>
<comment type="similarity">
    <text evidence="1">Belongs to the peptidase M20A family.</text>
</comment>